<keyword evidence="2" id="KW-1185">Reference proteome</keyword>
<dbReference type="EMBL" id="CAIX01000044">
    <property type="protein sequence ID" value="CCI43145.1"/>
    <property type="molecule type" value="Genomic_DNA"/>
</dbReference>
<evidence type="ECO:0000313" key="2">
    <source>
        <dbReference type="Proteomes" id="UP000053237"/>
    </source>
</evidence>
<dbReference type="AlphaFoldDB" id="A0A024G9A6"/>
<reference evidence="1 2" key="1">
    <citation type="submission" date="2012-05" db="EMBL/GenBank/DDBJ databases">
        <title>Recombination and specialization in a pathogen metapopulation.</title>
        <authorList>
            <person name="Gardiner A."/>
            <person name="Kemen E."/>
            <person name="Schultz-Larsen T."/>
            <person name="MacLean D."/>
            <person name="Van Oosterhout C."/>
            <person name="Jones J.D.G."/>
        </authorList>
    </citation>
    <scope>NUCLEOTIDE SEQUENCE [LARGE SCALE GENOMIC DNA]</scope>
    <source>
        <strain evidence="1 2">Ac Nc2</strain>
    </source>
</reference>
<proteinExistence type="predicted"/>
<protein>
    <submittedName>
        <fullName evidence="1">Uncharacterized protein</fullName>
    </submittedName>
</protein>
<evidence type="ECO:0000313" key="1">
    <source>
        <dbReference type="EMBL" id="CCI43145.1"/>
    </source>
</evidence>
<dbReference type="Proteomes" id="UP000053237">
    <property type="component" value="Unassembled WGS sequence"/>
</dbReference>
<organism evidence="1 2">
    <name type="scientific">Albugo candida</name>
    <dbReference type="NCBI Taxonomy" id="65357"/>
    <lineage>
        <taxon>Eukaryota</taxon>
        <taxon>Sar</taxon>
        <taxon>Stramenopiles</taxon>
        <taxon>Oomycota</taxon>
        <taxon>Peronosporomycetes</taxon>
        <taxon>Albuginales</taxon>
        <taxon>Albuginaceae</taxon>
        <taxon>Albugo</taxon>
    </lineage>
</organism>
<comment type="caution">
    <text evidence="1">The sequence shown here is derived from an EMBL/GenBank/DDBJ whole genome shotgun (WGS) entry which is preliminary data.</text>
</comment>
<dbReference type="InParanoid" id="A0A024G9A6"/>
<gene>
    <name evidence="1" type="ORF">BN9_039290</name>
</gene>
<sequence>MITEDEFIVLLEHAGLVETGQGTGEEFVEKKELLLWLESEGSEHFDECFFGKKAAELSADSLQSSSSPILPTDKAQRILERVLQKDWLLSVKSDTRAVQNDPRATRYHLHLSTVEAYQMYLDKDLSVATPRKSNTSVIQTVVIFSNSGSLSHAILDLKRGKIPDEAEKKSEEKETCAKESESNLNKRLMSANNASSQQVRRQMWQECFPMCAPACRDAFFSFESKTVILYATLGLNLIQNGISTVPAFSRELKNIGLDASDRSIITRFLAKAFPCD</sequence>
<dbReference type="OrthoDB" id="161102at2759"/>
<name>A0A024G9A6_9STRA</name>
<accession>A0A024G9A6</accession>